<gene>
    <name evidence="1" type="ORF">H7993_00840</name>
</gene>
<evidence type="ECO:0000313" key="2">
    <source>
        <dbReference type="Proteomes" id="UP000546173"/>
    </source>
</evidence>
<evidence type="ECO:0000313" key="1">
    <source>
        <dbReference type="EMBL" id="MBC2676924.1"/>
    </source>
</evidence>
<name>A0A7X1G353_9PSED</name>
<dbReference type="Proteomes" id="UP000546173">
    <property type="component" value="Unassembled WGS sequence"/>
</dbReference>
<protein>
    <submittedName>
        <fullName evidence="1">Uncharacterized protein</fullName>
    </submittedName>
</protein>
<accession>A0A7X1G353</accession>
<organism evidence="1 2">
    <name type="scientific">Pseudomonas baltica</name>
    <dbReference type="NCBI Taxonomy" id="2762576"/>
    <lineage>
        <taxon>Bacteria</taxon>
        <taxon>Pseudomonadati</taxon>
        <taxon>Pseudomonadota</taxon>
        <taxon>Gammaproteobacteria</taxon>
        <taxon>Pseudomonadales</taxon>
        <taxon>Pseudomonadaceae</taxon>
        <taxon>Pseudomonas</taxon>
    </lineage>
</organism>
<sequence>MPAPRFLRLVSGFQKMVEALQASAGAADADKVVATGADGRLDASLMPLGIGANTTIVPASEPLTAGNFINFFNDAGTLKARKADNTNGRQADGFVTSAVASAASATVYPMDGVNSGLTGLTVGTKYFLGTAGGVIAAPLDETLAANYGKLSQQLGVAKSATELVTSDYEPVMI</sequence>
<proteinExistence type="predicted"/>
<dbReference type="AlphaFoldDB" id="A0A7X1G353"/>
<dbReference type="EMBL" id="JACMYH010000001">
    <property type="protein sequence ID" value="MBC2676924.1"/>
    <property type="molecule type" value="Genomic_DNA"/>
</dbReference>
<dbReference type="RefSeq" id="WP_185793110.1">
    <property type="nucleotide sequence ID" value="NZ_JACMYH010000001.1"/>
</dbReference>
<comment type="caution">
    <text evidence="1">The sequence shown here is derived from an EMBL/GenBank/DDBJ whole genome shotgun (WGS) entry which is preliminary data.</text>
</comment>
<reference evidence="1 2" key="1">
    <citation type="submission" date="2020-08" db="EMBL/GenBank/DDBJ databases">
        <title>Pseudomonas sp. nov.</title>
        <authorList>
            <person name="Gieschler S."/>
            <person name="Fiedler G."/>
            <person name="Brinks E."/>
            <person name="Boehnlein C."/>
            <person name="Franz C.M.A.P."/>
            <person name="Kabisch J."/>
        </authorList>
    </citation>
    <scope>NUCLEOTIDE SEQUENCE [LARGE SCALE GENOMIC DNA]</scope>
    <source>
        <strain evidence="1 2">MBT-2</strain>
    </source>
</reference>
<keyword evidence="2" id="KW-1185">Reference proteome</keyword>